<dbReference type="GO" id="GO:0008266">
    <property type="term" value="F:poly(U) RNA binding"/>
    <property type="evidence" value="ECO:0007669"/>
    <property type="project" value="UniProtKB-ARBA"/>
</dbReference>
<dbReference type="GO" id="GO:0050686">
    <property type="term" value="P:negative regulation of mRNA processing"/>
    <property type="evidence" value="ECO:0007669"/>
    <property type="project" value="UniProtKB-ARBA"/>
</dbReference>
<dbReference type="CDD" id="cd12652">
    <property type="entry name" value="RRM2_Hu"/>
    <property type="match status" value="1"/>
</dbReference>
<dbReference type="Proteomes" id="UP000270296">
    <property type="component" value="Unassembled WGS sequence"/>
</dbReference>
<evidence type="ECO:0000256" key="3">
    <source>
        <dbReference type="ARBA" id="ARBA00022884"/>
    </source>
</evidence>
<evidence type="ECO:0000256" key="4">
    <source>
        <dbReference type="PROSITE-ProRule" id="PRU00176"/>
    </source>
</evidence>
<dbReference type="OrthoDB" id="5916671at2759"/>
<dbReference type="InterPro" id="IPR002343">
    <property type="entry name" value="Hud_Sxl_RNA"/>
</dbReference>
<dbReference type="Gene3D" id="3.30.70.330">
    <property type="match status" value="3"/>
</dbReference>
<dbReference type="NCBIfam" id="TIGR01661">
    <property type="entry name" value="ELAV_HUD_SF"/>
    <property type="match status" value="1"/>
</dbReference>
<dbReference type="SMART" id="SM00360">
    <property type="entry name" value="RRM"/>
    <property type="match status" value="2"/>
</dbReference>
<feature type="domain" description="RRM" evidence="6">
    <location>
        <begin position="67"/>
        <end position="176"/>
    </location>
</feature>
<reference evidence="9" key="1">
    <citation type="submission" date="2016-06" db="UniProtKB">
        <authorList>
            <consortium name="WormBaseParasite"/>
        </authorList>
    </citation>
    <scope>IDENTIFICATION</scope>
</reference>
<dbReference type="PANTHER" id="PTHR10352">
    <property type="entry name" value="EUKARYOTIC TRANSLATION INITIATION FACTOR 3 SUBUNIT G"/>
    <property type="match status" value="1"/>
</dbReference>
<comment type="similarity">
    <text evidence="1">Belongs to the RRM elav family.</text>
</comment>
<feature type="domain" description="RRM" evidence="6">
    <location>
        <begin position="184"/>
        <end position="264"/>
    </location>
</feature>
<gene>
    <name evidence="7" type="ORF">SBAD_LOCUS6352</name>
</gene>
<accession>A0A183IRV5</accession>
<dbReference type="SUPFAM" id="SSF54928">
    <property type="entry name" value="RNA-binding domain, RBD"/>
    <property type="match status" value="2"/>
</dbReference>
<keyword evidence="3 4" id="KW-0694">RNA-binding</keyword>
<keyword evidence="2" id="KW-0677">Repeat</keyword>
<dbReference type="InterPro" id="IPR034775">
    <property type="entry name" value="Elav_RRM1"/>
</dbReference>
<dbReference type="AlphaFoldDB" id="A0A183IRV5"/>
<feature type="compositionally biased region" description="Polar residues" evidence="5">
    <location>
        <begin position="35"/>
        <end position="52"/>
    </location>
</feature>
<protein>
    <submittedName>
        <fullName evidence="9">ELAV-like protein 2</fullName>
    </submittedName>
</protein>
<evidence type="ECO:0000313" key="7">
    <source>
        <dbReference type="EMBL" id="VDP09824.1"/>
    </source>
</evidence>
<evidence type="ECO:0000256" key="1">
    <source>
        <dbReference type="ARBA" id="ARBA00006266"/>
    </source>
</evidence>
<evidence type="ECO:0000256" key="5">
    <source>
        <dbReference type="SAM" id="MobiDB-lite"/>
    </source>
</evidence>
<keyword evidence="8" id="KW-1185">Reference proteome</keyword>
<dbReference type="InterPro" id="IPR006548">
    <property type="entry name" value="ELAD_HU_SF"/>
</dbReference>
<feature type="domain" description="RRM" evidence="6">
    <location>
        <begin position="345"/>
        <end position="383"/>
    </location>
</feature>
<proteinExistence type="inferred from homology"/>
<dbReference type="PRINTS" id="PR00961">
    <property type="entry name" value="HUDSXLRNA"/>
</dbReference>
<dbReference type="InterPro" id="IPR035979">
    <property type="entry name" value="RBD_domain_sf"/>
</dbReference>
<evidence type="ECO:0000313" key="8">
    <source>
        <dbReference type="Proteomes" id="UP000270296"/>
    </source>
</evidence>
<dbReference type="InterPro" id="IPR012677">
    <property type="entry name" value="Nucleotide-bd_a/b_plait_sf"/>
</dbReference>
<name>A0A183IRV5_9BILA</name>
<evidence type="ECO:0000256" key="2">
    <source>
        <dbReference type="ARBA" id="ARBA00022737"/>
    </source>
</evidence>
<dbReference type="WBParaSite" id="SBAD_0000659901-mRNA-1">
    <property type="protein sequence ID" value="SBAD_0000659901-mRNA-1"/>
    <property type="gene ID" value="SBAD_0000659901"/>
</dbReference>
<feature type="compositionally biased region" description="Polar residues" evidence="5">
    <location>
        <begin position="8"/>
        <end position="19"/>
    </location>
</feature>
<evidence type="ECO:0000259" key="6">
    <source>
        <dbReference type="PROSITE" id="PS50102"/>
    </source>
</evidence>
<sequence>MDVDVNKAVSNGPTASAEFSNGDEIPEIAAVSPAENATMQQPSSANGQSLDSDTAADHQQGAAHNKTNVIVNYLPQSMTQDELKTLFGSMGKVESCKLVRDKITGEYQPHLQLPSVVKHDTHWLCLDMSRFPFSNVTSLGYGFVNYVRAEDAQKAIDTLNGLRLQTKLIKVSFARPSSENIKGANLYVSSLPKTMKQSDLEQLFSPYGKIITSRILCDPVTGLSKGVGFVRFDKKEEAEEAIIRLNAFTPPGATEPINVKFANNPSSNSQKSVLQAASALVPLALLNATAQAQVQARRFPGPIHHAAATNRFRYSPLGSDLLTSSLLSVAAAGASSISSQPAQGIALFIYNLPPDIEDATVWQMFGPFGAVLSVKVSFVSFSF</sequence>
<evidence type="ECO:0000313" key="9">
    <source>
        <dbReference type="WBParaSite" id="SBAD_0000659901-mRNA-1"/>
    </source>
</evidence>
<dbReference type="FunFam" id="3.30.70.330:FF:000205">
    <property type="entry name" value="Sex lethal, isoform B"/>
    <property type="match status" value="1"/>
</dbReference>
<dbReference type="InterPro" id="IPR000504">
    <property type="entry name" value="RRM_dom"/>
</dbReference>
<feature type="region of interest" description="Disordered" evidence="5">
    <location>
        <begin position="1"/>
        <end position="61"/>
    </location>
</feature>
<dbReference type="Pfam" id="PF00076">
    <property type="entry name" value="RRM_1"/>
    <property type="match status" value="4"/>
</dbReference>
<dbReference type="PROSITE" id="PS50102">
    <property type="entry name" value="RRM"/>
    <property type="match status" value="3"/>
</dbReference>
<reference evidence="7 8" key="2">
    <citation type="submission" date="2018-11" db="EMBL/GenBank/DDBJ databases">
        <authorList>
            <consortium name="Pathogen Informatics"/>
        </authorList>
    </citation>
    <scope>NUCLEOTIDE SEQUENCE [LARGE SCALE GENOMIC DNA]</scope>
</reference>
<dbReference type="GO" id="GO:1990904">
    <property type="term" value="C:ribonucleoprotein complex"/>
    <property type="evidence" value="ECO:0007669"/>
    <property type="project" value="InterPro"/>
</dbReference>
<dbReference type="CDD" id="cd12650">
    <property type="entry name" value="RRM1_Hu"/>
    <property type="match status" value="1"/>
</dbReference>
<dbReference type="GO" id="GO:0005634">
    <property type="term" value="C:nucleus"/>
    <property type="evidence" value="ECO:0007669"/>
    <property type="project" value="UniProtKB-ARBA"/>
</dbReference>
<dbReference type="EMBL" id="UZAM01009680">
    <property type="protein sequence ID" value="VDP09824.1"/>
    <property type="molecule type" value="Genomic_DNA"/>
</dbReference>
<organism evidence="9">
    <name type="scientific">Soboliphyme baturini</name>
    <dbReference type="NCBI Taxonomy" id="241478"/>
    <lineage>
        <taxon>Eukaryota</taxon>
        <taxon>Metazoa</taxon>
        <taxon>Ecdysozoa</taxon>
        <taxon>Nematoda</taxon>
        <taxon>Enoplea</taxon>
        <taxon>Dorylaimia</taxon>
        <taxon>Dioctophymatida</taxon>
        <taxon>Dioctophymatoidea</taxon>
        <taxon>Soboliphymatidae</taxon>
        <taxon>Soboliphyme</taxon>
    </lineage>
</organism>